<evidence type="ECO:0000313" key="3">
    <source>
        <dbReference type="Proteomes" id="UP000294847"/>
    </source>
</evidence>
<sequence>MPMSLESQKNPQKCSDGPVTDLQKPCRPNPRAVDSGAARFHVPGRWDRTSLRLCKRRRSLTTRFHRYATGLRSILKITGNFSSG</sequence>
<protein>
    <submittedName>
        <fullName evidence="2">Uncharacterized protein</fullName>
    </submittedName>
</protein>
<gene>
    <name evidence="2" type="ORF">PoMZ_00417</name>
</gene>
<reference evidence="2 3" key="1">
    <citation type="journal article" date="2019" name="Mol. Biol. Evol.">
        <title>Blast fungal genomes show frequent chromosomal changes, gene gains and losses, and effector gene turnover.</title>
        <authorList>
            <person name="Gomez Luciano L.B."/>
            <person name="Jason Tsai I."/>
            <person name="Chuma I."/>
            <person name="Tosa Y."/>
            <person name="Chen Y.H."/>
            <person name="Li J.Y."/>
            <person name="Li M.Y."/>
            <person name="Jade Lu M.Y."/>
            <person name="Nakayashiki H."/>
            <person name="Li W.H."/>
        </authorList>
    </citation>
    <scope>NUCLEOTIDE SEQUENCE [LARGE SCALE GENOMIC DNA]</scope>
    <source>
        <strain evidence="2">MZ5-1-6</strain>
    </source>
</reference>
<evidence type="ECO:0000256" key="1">
    <source>
        <dbReference type="SAM" id="MobiDB-lite"/>
    </source>
</evidence>
<feature type="region of interest" description="Disordered" evidence="1">
    <location>
        <begin position="1"/>
        <end position="35"/>
    </location>
</feature>
<feature type="compositionally biased region" description="Polar residues" evidence="1">
    <location>
        <begin position="1"/>
        <end position="13"/>
    </location>
</feature>
<organism evidence="2 3">
    <name type="scientific">Pyricularia oryzae</name>
    <name type="common">Rice blast fungus</name>
    <name type="synonym">Magnaporthe oryzae</name>
    <dbReference type="NCBI Taxonomy" id="318829"/>
    <lineage>
        <taxon>Eukaryota</taxon>
        <taxon>Fungi</taxon>
        <taxon>Dikarya</taxon>
        <taxon>Ascomycota</taxon>
        <taxon>Pezizomycotina</taxon>
        <taxon>Sordariomycetes</taxon>
        <taxon>Sordariomycetidae</taxon>
        <taxon>Magnaporthales</taxon>
        <taxon>Pyriculariaceae</taxon>
        <taxon>Pyricularia</taxon>
    </lineage>
</organism>
<proteinExistence type="predicted"/>
<dbReference type="Proteomes" id="UP000294847">
    <property type="component" value="Chromosome 2"/>
</dbReference>
<evidence type="ECO:0000313" key="2">
    <source>
        <dbReference type="EMBL" id="QBZ55518.1"/>
    </source>
</evidence>
<dbReference type="EMBL" id="CP034205">
    <property type="protein sequence ID" value="QBZ55518.1"/>
    <property type="molecule type" value="Genomic_DNA"/>
</dbReference>
<accession>A0A4P7MZP5</accession>
<name>A0A4P7MZP5_PYROR</name>
<dbReference type="AlphaFoldDB" id="A0A4P7MZP5"/>